<evidence type="ECO:0000259" key="4">
    <source>
        <dbReference type="Pfam" id="PF20789"/>
    </source>
</evidence>
<dbReference type="EMBL" id="CAEZYF010000009">
    <property type="protein sequence ID" value="CAB4725097.1"/>
    <property type="molecule type" value="Genomic_DNA"/>
</dbReference>
<dbReference type="GO" id="GO:0047617">
    <property type="term" value="F:fatty acyl-CoA hydrolase activity"/>
    <property type="evidence" value="ECO:0007669"/>
    <property type="project" value="InterPro"/>
</dbReference>
<dbReference type="PANTHER" id="PTHR11066">
    <property type="entry name" value="ACYL-COA THIOESTERASE"/>
    <property type="match status" value="1"/>
</dbReference>
<dbReference type="EMBL" id="CAFAAV010000380">
    <property type="protein sequence ID" value="CAB4836161.1"/>
    <property type="molecule type" value="Genomic_DNA"/>
</dbReference>
<dbReference type="InterPro" id="IPR003703">
    <property type="entry name" value="Acyl_CoA_thio"/>
</dbReference>
<reference evidence="7" key="1">
    <citation type="submission" date="2020-05" db="EMBL/GenBank/DDBJ databases">
        <authorList>
            <person name="Chiriac C."/>
            <person name="Salcher M."/>
            <person name="Ghai R."/>
            <person name="Kavagutti S V."/>
        </authorList>
    </citation>
    <scope>NUCLEOTIDE SEQUENCE</scope>
</reference>
<feature type="domain" description="Acyl-CoA thioesterase-like C-terminal" evidence="4">
    <location>
        <begin position="165"/>
        <end position="269"/>
    </location>
</feature>
<dbReference type="EMBL" id="CAFBOL010000014">
    <property type="protein sequence ID" value="CAB4981369.1"/>
    <property type="molecule type" value="Genomic_DNA"/>
</dbReference>
<evidence type="ECO:0000259" key="3">
    <source>
        <dbReference type="Pfam" id="PF13622"/>
    </source>
</evidence>
<dbReference type="PANTHER" id="PTHR11066:SF34">
    <property type="entry name" value="ACYL-COENZYME A THIOESTERASE 8"/>
    <property type="match status" value="1"/>
</dbReference>
<sequence length="274" mass="29972">MSDSSEFVPQLPSMAELLDLEELDRDLYRGINEFPTADRPTLFGGQVAAQALKAAGLTVPEGRSPHSMHGYFLRTGWRARPVVFKVERDRDGKSFSARRVSALQNGEVIFDLTASFHVQEDGGEYGVAMAQGLPGPDECTAEPYNDNYPNAEARPVPPLHIDRFGNRISSTIWIRTSERLADDRLTHACAFAYMSDIGTGFANVKAARLPSGGPSLDHAVWFRTALRADEWSLMRLWPLMAGGARGLYGGSIHSADGTLGAMFTQEALMRPPTG</sequence>
<dbReference type="EMBL" id="CAFBMT010000009">
    <property type="protein sequence ID" value="CAB4936688.1"/>
    <property type="molecule type" value="Genomic_DNA"/>
</dbReference>
<dbReference type="InterPro" id="IPR029069">
    <property type="entry name" value="HotDog_dom_sf"/>
</dbReference>
<dbReference type="InterPro" id="IPR049450">
    <property type="entry name" value="ACOT8-like_C"/>
</dbReference>
<dbReference type="Pfam" id="PF20789">
    <property type="entry name" value="4HBT_3C"/>
    <property type="match status" value="1"/>
</dbReference>
<feature type="domain" description="Acyl-CoA thioesterase-like N-terminal HotDog" evidence="3">
    <location>
        <begin position="41"/>
        <end position="117"/>
    </location>
</feature>
<dbReference type="AlphaFoldDB" id="A0A6J7AT10"/>
<dbReference type="CDD" id="cd03444">
    <property type="entry name" value="Thioesterase_II_repeat1"/>
    <property type="match status" value="1"/>
</dbReference>
<evidence type="ECO:0000313" key="5">
    <source>
        <dbReference type="EMBL" id="CAB4363964.1"/>
    </source>
</evidence>
<organism evidence="7">
    <name type="scientific">freshwater metagenome</name>
    <dbReference type="NCBI Taxonomy" id="449393"/>
    <lineage>
        <taxon>unclassified sequences</taxon>
        <taxon>metagenomes</taxon>
        <taxon>ecological metagenomes</taxon>
    </lineage>
</organism>
<name>A0A6J7AT10_9ZZZZ</name>
<dbReference type="EMBL" id="CAESGF010000009">
    <property type="protein sequence ID" value="CAB4363964.1"/>
    <property type="molecule type" value="Genomic_DNA"/>
</dbReference>
<evidence type="ECO:0000256" key="2">
    <source>
        <dbReference type="ARBA" id="ARBA00022801"/>
    </source>
</evidence>
<dbReference type="GO" id="GO:0009062">
    <property type="term" value="P:fatty acid catabolic process"/>
    <property type="evidence" value="ECO:0007669"/>
    <property type="project" value="TreeGrafter"/>
</dbReference>
<keyword evidence="2" id="KW-0378">Hydrolase</keyword>
<dbReference type="GO" id="GO:0006637">
    <property type="term" value="P:acyl-CoA metabolic process"/>
    <property type="evidence" value="ECO:0007669"/>
    <property type="project" value="InterPro"/>
</dbReference>
<dbReference type="InterPro" id="IPR042171">
    <property type="entry name" value="Acyl-CoA_hotdog"/>
</dbReference>
<dbReference type="Gene3D" id="2.40.160.210">
    <property type="entry name" value="Acyl-CoA thioesterase, double hotdog domain"/>
    <property type="match status" value="1"/>
</dbReference>
<evidence type="ECO:0000313" key="6">
    <source>
        <dbReference type="EMBL" id="CAB4725097.1"/>
    </source>
</evidence>
<dbReference type="EMBL" id="CAFBIY010000112">
    <property type="protein sequence ID" value="CAB4852144.1"/>
    <property type="molecule type" value="Genomic_DNA"/>
</dbReference>
<evidence type="ECO:0000313" key="9">
    <source>
        <dbReference type="EMBL" id="CAB4936688.1"/>
    </source>
</evidence>
<dbReference type="Pfam" id="PF13622">
    <property type="entry name" value="4HBT_3"/>
    <property type="match status" value="1"/>
</dbReference>
<evidence type="ECO:0000313" key="10">
    <source>
        <dbReference type="EMBL" id="CAB4981369.1"/>
    </source>
</evidence>
<dbReference type="GO" id="GO:0005782">
    <property type="term" value="C:peroxisomal matrix"/>
    <property type="evidence" value="ECO:0007669"/>
    <property type="project" value="UniProtKB-SubCell"/>
</dbReference>
<dbReference type="SUPFAM" id="SSF54637">
    <property type="entry name" value="Thioesterase/thiol ester dehydrase-isomerase"/>
    <property type="match status" value="2"/>
</dbReference>
<dbReference type="InterPro" id="IPR049449">
    <property type="entry name" value="TesB_ACOT8-like_N"/>
</dbReference>
<accession>A0A6J7AT10</accession>
<evidence type="ECO:0000313" key="7">
    <source>
        <dbReference type="EMBL" id="CAB4836161.1"/>
    </source>
</evidence>
<evidence type="ECO:0000313" key="8">
    <source>
        <dbReference type="EMBL" id="CAB4852144.1"/>
    </source>
</evidence>
<comment type="similarity">
    <text evidence="1">Belongs to the C/M/P thioester hydrolase family.</text>
</comment>
<proteinExistence type="inferred from homology"/>
<dbReference type="CDD" id="cd03445">
    <property type="entry name" value="Thioesterase_II_repeat2"/>
    <property type="match status" value="1"/>
</dbReference>
<gene>
    <name evidence="6" type="ORF">UFOPK2656_01712</name>
    <name evidence="7" type="ORF">UFOPK3099_03050</name>
    <name evidence="8" type="ORF">UFOPK3267_01911</name>
    <name evidence="9" type="ORF">UFOPK3651_01854</name>
    <name evidence="10" type="ORF">UFOPK3931_00827</name>
    <name evidence="5" type="ORF">UFOPK4189_01733</name>
</gene>
<evidence type="ECO:0000256" key="1">
    <source>
        <dbReference type="ARBA" id="ARBA00006538"/>
    </source>
</evidence>
<protein>
    <submittedName>
        <fullName evidence="7">Unannotated protein</fullName>
    </submittedName>
</protein>